<dbReference type="PANTHER" id="PTHR36974:SF1">
    <property type="entry name" value="DOXX FAMILY MEMBRANE PROTEIN"/>
    <property type="match status" value="1"/>
</dbReference>
<keyword evidence="1" id="KW-0812">Transmembrane</keyword>
<reference evidence="2 3" key="1">
    <citation type="submission" date="2022-10" db="EMBL/GenBank/DDBJ databases">
        <title>The complete genomes of actinobacterial strains from the NBC collection.</title>
        <authorList>
            <person name="Joergensen T.S."/>
            <person name="Alvarez Arevalo M."/>
            <person name="Sterndorff E.B."/>
            <person name="Faurdal D."/>
            <person name="Vuksanovic O."/>
            <person name="Mourched A.-S."/>
            <person name="Charusanti P."/>
            <person name="Shaw S."/>
            <person name="Blin K."/>
            <person name="Weber T."/>
        </authorList>
    </citation>
    <scope>NUCLEOTIDE SEQUENCE [LARGE SCALE GENOMIC DNA]</scope>
    <source>
        <strain evidence="2 3">NBC 01792</strain>
    </source>
</reference>
<evidence type="ECO:0000313" key="3">
    <source>
        <dbReference type="Proteomes" id="UP001356428"/>
    </source>
</evidence>
<evidence type="ECO:0000313" key="2">
    <source>
        <dbReference type="EMBL" id="WSB12026.1"/>
    </source>
</evidence>
<feature type="transmembrane region" description="Helical" evidence="1">
    <location>
        <begin position="20"/>
        <end position="37"/>
    </location>
</feature>
<accession>A0ABZ1F6G5</accession>
<keyword evidence="1" id="KW-0472">Membrane</keyword>
<evidence type="ECO:0008006" key="4">
    <source>
        <dbReference type="Google" id="ProtNLM"/>
    </source>
</evidence>
<sequence>MSSLSSTSSLPSPSSRTRSSLLLAGLMAGAGVLHFAVPKAFDATVPRILPGEPRTWTYASGVVELALAAGIAHPRTRGAAARATAGFFVGVFPANVQMAVDWRGRPRPQRAAALARLPLQVPLVLWARSVARGADGP</sequence>
<protein>
    <recommendedName>
        <fullName evidence="4">DoxX family membrane protein</fullName>
    </recommendedName>
</protein>
<organism evidence="2 3">
    <name type="scientific">Streptomyces cyaneofuscatus</name>
    <dbReference type="NCBI Taxonomy" id="66883"/>
    <lineage>
        <taxon>Bacteria</taxon>
        <taxon>Bacillati</taxon>
        <taxon>Actinomycetota</taxon>
        <taxon>Actinomycetes</taxon>
        <taxon>Kitasatosporales</taxon>
        <taxon>Streptomycetaceae</taxon>
        <taxon>Streptomyces</taxon>
    </lineage>
</organism>
<proteinExistence type="predicted"/>
<name>A0ABZ1F6G5_9ACTN</name>
<dbReference type="PANTHER" id="PTHR36974">
    <property type="entry name" value="MEMBRANE PROTEIN-RELATED"/>
    <property type="match status" value="1"/>
</dbReference>
<dbReference type="Proteomes" id="UP001356428">
    <property type="component" value="Chromosome"/>
</dbReference>
<gene>
    <name evidence="2" type="ORF">OG849_34545</name>
</gene>
<evidence type="ECO:0000256" key="1">
    <source>
        <dbReference type="SAM" id="Phobius"/>
    </source>
</evidence>
<dbReference type="RefSeq" id="WP_326702047.1">
    <property type="nucleotide sequence ID" value="NZ_CP108861.1"/>
</dbReference>
<dbReference type="EMBL" id="CP109083">
    <property type="protein sequence ID" value="WSB12026.1"/>
    <property type="molecule type" value="Genomic_DNA"/>
</dbReference>
<keyword evidence="1" id="KW-1133">Transmembrane helix</keyword>
<keyword evidence="3" id="KW-1185">Reference proteome</keyword>